<gene>
    <name evidence="3" type="ORF">Ssi02_74460</name>
</gene>
<proteinExistence type="predicted"/>
<keyword evidence="4" id="KW-1185">Reference proteome</keyword>
<feature type="domain" description="Transcription regulator MerR DNA binding" evidence="2">
    <location>
        <begin position="19"/>
        <end position="75"/>
    </location>
</feature>
<keyword evidence="1" id="KW-0175">Coiled coil</keyword>
<organism evidence="3 4">
    <name type="scientific">Sinosporangium siamense</name>
    <dbReference type="NCBI Taxonomy" id="1367973"/>
    <lineage>
        <taxon>Bacteria</taxon>
        <taxon>Bacillati</taxon>
        <taxon>Actinomycetota</taxon>
        <taxon>Actinomycetes</taxon>
        <taxon>Streptosporangiales</taxon>
        <taxon>Streptosporangiaceae</taxon>
        <taxon>Sinosporangium</taxon>
    </lineage>
</organism>
<dbReference type="Gene3D" id="1.10.1660.10">
    <property type="match status" value="1"/>
</dbReference>
<evidence type="ECO:0000259" key="2">
    <source>
        <dbReference type="Pfam" id="PF09278"/>
    </source>
</evidence>
<dbReference type="SUPFAM" id="SSF46955">
    <property type="entry name" value="Putative DNA-binding domain"/>
    <property type="match status" value="1"/>
</dbReference>
<name>A0A919V9H2_9ACTN</name>
<dbReference type="InterPro" id="IPR009061">
    <property type="entry name" value="DNA-bd_dom_put_sf"/>
</dbReference>
<evidence type="ECO:0000313" key="4">
    <source>
        <dbReference type="Proteomes" id="UP000606172"/>
    </source>
</evidence>
<accession>A0A919V9H2</accession>
<evidence type="ECO:0000313" key="3">
    <source>
        <dbReference type="EMBL" id="GII97215.1"/>
    </source>
</evidence>
<reference evidence="3" key="1">
    <citation type="submission" date="2021-01" db="EMBL/GenBank/DDBJ databases">
        <title>Whole genome shotgun sequence of Sinosporangium siamense NBRC 109515.</title>
        <authorList>
            <person name="Komaki H."/>
            <person name="Tamura T."/>
        </authorList>
    </citation>
    <scope>NUCLEOTIDE SEQUENCE</scope>
    <source>
        <strain evidence="3">NBRC 109515</strain>
    </source>
</reference>
<dbReference type="AlphaFoldDB" id="A0A919V9H2"/>
<protein>
    <recommendedName>
        <fullName evidence="2">Transcription regulator MerR DNA binding domain-containing protein</fullName>
    </recommendedName>
</protein>
<dbReference type="InterPro" id="IPR015358">
    <property type="entry name" value="Tscrpt_reg_MerR_DNA-bd"/>
</dbReference>
<comment type="caution">
    <text evidence="3">The sequence shown here is derived from an EMBL/GenBank/DDBJ whole genome shotgun (WGS) entry which is preliminary data.</text>
</comment>
<evidence type="ECO:0000256" key="1">
    <source>
        <dbReference type="SAM" id="Coils"/>
    </source>
</evidence>
<sequence>MLLGEVHPVGPASAGRELRVSVILRGKQAGMSLEQMSEIMRNGGNGVSRRELLLRHRETLAERMRELQESVQVIEHILGCPQEDFMRCAEFRILLGDDTEVPLSPSVD</sequence>
<feature type="coiled-coil region" evidence="1">
    <location>
        <begin position="50"/>
        <end position="77"/>
    </location>
</feature>
<dbReference type="Pfam" id="PF09278">
    <property type="entry name" value="MerR-DNA-bind"/>
    <property type="match status" value="1"/>
</dbReference>
<dbReference type="EMBL" id="BOOW01000056">
    <property type="protein sequence ID" value="GII97215.1"/>
    <property type="molecule type" value="Genomic_DNA"/>
</dbReference>
<dbReference type="Proteomes" id="UP000606172">
    <property type="component" value="Unassembled WGS sequence"/>
</dbReference>